<evidence type="ECO:0000256" key="1">
    <source>
        <dbReference type="SAM" id="MobiDB-lite"/>
    </source>
</evidence>
<dbReference type="RefSeq" id="WP_257510329.1">
    <property type="nucleotide sequence ID" value="NZ_JANKHG010000001.1"/>
</dbReference>
<sequence>MKKLNDTRWLLVLLTSTLPAVGLAQTIANPLVRPALLTETNNAAEGSAPAKSTAPVGNSADSEDLRQQAERRITQEDLNVRQQALNSAVVPLALANLFSGMQVTAHIQNAIVMRKVSNETVQTSPGVGTSPGQGGQAGQGGQESVVAGTRNVSRSTAVVRLRVGQVVNISGYSVRAKVMGQDVMVDWLSDKGAWVNVFFGALESSDGGIAQVPTDSQLLKVETESFNYLVPRLNTQTFSATGVAGNQQSNQQGNNGNFGSGFGGGNQGFGQQPGFGSSSPF</sequence>
<gene>
    <name evidence="2" type="ORF">NSP04_00250</name>
</gene>
<dbReference type="EMBL" id="JANKHG010000001">
    <property type="protein sequence ID" value="MCR2745075.1"/>
    <property type="molecule type" value="Genomic_DNA"/>
</dbReference>
<reference evidence="2" key="1">
    <citation type="submission" date="2022-07" db="EMBL/GenBank/DDBJ databases">
        <authorList>
            <person name="Xamxidin M."/>
        </authorList>
    </citation>
    <scope>NUCLEOTIDE SEQUENCE</scope>
    <source>
        <strain evidence="2">YS8-69</strain>
    </source>
</reference>
<evidence type="ECO:0008006" key="4">
    <source>
        <dbReference type="Google" id="ProtNLM"/>
    </source>
</evidence>
<feature type="compositionally biased region" description="Gly residues" evidence="1">
    <location>
        <begin position="129"/>
        <end position="141"/>
    </location>
</feature>
<feature type="region of interest" description="Disordered" evidence="1">
    <location>
        <begin position="121"/>
        <end position="143"/>
    </location>
</feature>
<feature type="compositionally biased region" description="Low complexity" evidence="1">
    <location>
        <begin position="245"/>
        <end position="255"/>
    </location>
</feature>
<accession>A0ABT1XCR4</accession>
<proteinExistence type="predicted"/>
<comment type="caution">
    <text evidence="2">The sequence shown here is derived from an EMBL/GenBank/DDBJ whole genome shotgun (WGS) entry which is preliminary data.</text>
</comment>
<dbReference type="Proteomes" id="UP001165267">
    <property type="component" value="Unassembled WGS sequence"/>
</dbReference>
<name>A0ABT1XCR4_9BURK</name>
<feature type="compositionally biased region" description="Gly residues" evidence="1">
    <location>
        <begin position="256"/>
        <end position="273"/>
    </location>
</feature>
<evidence type="ECO:0000313" key="2">
    <source>
        <dbReference type="EMBL" id="MCR2745075.1"/>
    </source>
</evidence>
<organism evidence="2 3">
    <name type="scientific">Limnobacter parvus</name>
    <dbReference type="NCBI Taxonomy" id="2939690"/>
    <lineage>
        <taxon>Bacteria</taxon>
        <taxon>Pseudomonadati</taxon>
        <taxon>Pseudomonadota</taxon>
        <taxon>Betaproteobacteria</taxon>
        <taxon>Burkholderiales</taxon>
        <taxon>Burkholderiaceae</taxon>
        <taxon>Limnobacter</taxon>
    </lineage>
</organism>
<protein>
    <recommendedName>
        <fullName evidence="4">SH3 domain-containing protein</fullName>
    </recommendedName>
</protein>
<feature type="region of interest" description="Disordered" evidence="1">
    <location>
        <begin position="43"/>
        <end position="66"/>
    </location>
</feature>
<evidence type="ECO:0000313" key="3">
    <source>
        <dbReference type="Proteomes" id="UP001165267"/>
    </source>
</evidence>
<keyword evidence="3" id="KW-1185">Reference proteome</keyword>
<feature type="region of interest" description="Disordered" evidence="1">
    <location>
        <begin position="244"/>
        <end position="281"/>
    </location>
</feature>